<feature type="transmembrane region" description="Helical" evidence="11">
    <location>
        <begin position="131"/>
        <end position="157"/>
    </location>
</feature>
<dbReference type="GO" id="GO:0008168">
    <property type="term" value="F:methyltransferase activity"/>
    <property type="evidence" value="ECO:0007669"/>
    <property type="project" value="UniProtKB-UniRule"/>
</dbReference>
<dbReference type="InterPro" id="IPR003726">
    <property type="entry name" value="HCY_dom"/>
</dbReference>
<feature type="binding site" evidence="9">
    <location>
        <position position="880"/>
    </location>
    <ligand>
        <name>Zn(2+)</name>
        <dbReference type="ChEBI" id="CHEBI:29105"/>
    </ligand>
</feature>
<feature type="transmembrane region" description="Helical" evidence="11">
    <location>
        <begin position="87"/>
        <end position="110"/>
    </location>
</feature>
<evidence type="ECO:0000256" key="7">
    <source>
        <dbReference type="ARBA" id="ARBA00022989"/>
    </source>
</evidence>
<keyword evidence="3 9" id="KW-0489">Methyltransferase</keyword>
<keyword evidence="9" id="KW-0479">Metal-binding</keyword>
<evidence type="ECO:0000313" key="13">
    <source>
        <dbReference type="EMBL" id="KAJ8489550.1"/>
    </source>
</evidence>
<proteinExistence type="predicted"/>
<comment type="subcellular location">
    <subcellularLocation>
        <location evidence="1">Membrane</location>
        <topology evidence="1">Multi-pass membrane protein</topology>
    </subcellularLocation>
</comment>
<feature type="binding site" evidence="9">
    <location>
        <position position="963"/>
    </location>
    <ligand>
        <name>Zn(2+)</name>
        <dbReference type="ChEBI" id="CHEBI:29105"/>
    </ligand>
</feature>
<dbReference type="Pfam" id="PF02574">
    <property type="entry name" value="S-methyl_trans"/>
    <property type="match status" value="1"/>
</dbReference>
<organism evidence="13 14">
    <name type="scientific">Trametes cubensis</name>
    <dbReference type="NCBI Taxonomy" id="1111947"/>
    <lineage>
        <taxon>Eukaryota</taxon>
        <taxon>Fungi</taxon>
        <taxon>Dikarya</taxon>
        <taxon>Basidiomycota</taxon>
        <taxon>Agaricomycotina</taxon>
        <taxon>Agaricomycetes</taxon>
        <taxon>Polyporales</taxon>
        <taxon>Polyporaceae</taxon>
        <taxon>Trametes</taxon>
    </lineage>
</organism>
<accession>A0AAD7U179</accession>
<feature type="transmembrane region" description="Helical" evidence="11">
    <location>
        <begin position="54"/>
        <end position="75"/>
    </location>
</feature>
<comment type="caution">
    <text evidence="13">The sequence shown here is derived from an EMBL/GenBank/DDBJ whole genome shotgun (WGS) entry which is preliminary data.</text>
</comment>
<dbReference type="InterPro" id="IPR004840">
    <property type="entry name" value="Amino_acid_permease_CS"/>
</dbReference>
<dbReference type="InterPro" id="IPR036589">
    <property type="entry name" value="HCY_dom_sf"/>
</dbReference>
<evidence type="ECO:0000256" key="4">
    <source>
        <dbReference type="ARBA" id="ARBA00022679"/>
    </source>
</evidence>
<feature type="transmembrane region" description="Helical" evidence="11">
    <location>
        <begin position="492"/>
        <end position="510"/>
    </location>
</feature>
<keyword evidence="5 11" id="KW-0812">Transmembrane</keyword>
<comment type="cofactor">
    <cofactor evidence="9">
        <name>Zn(2+)</name>
        <dbReference type="ChEBI" id="CHEBI:29105"/>
    </cofactor>
</comment>
<dbReference type="Proteomes" id="UP001215151">
    <property type="component" value="Unassembled WGS sequence"/>
</dbReference>
<protein>
    <recommendedName>
        <fullName evidence="12">Hcy-binding domain-containing protein</fullName>
    </recommendedName>
</protein>
<name>A0AAD7U179_9APHY</name>
<feature type="transmembrane region" description="Helical" evidence="11">
    <location>
        <begin position="459"/>
        <end position="480"/>
    </location>
</feature>
<dbReference type="GO" id="GO:0046872">
    <property type="term" value="F:metal ion binding"/>
    <property type="evidence" value="ECO:0007669"/>
    <property type="project" value="UniProtKB-KW"/>
</dbReference>
<dbReference type="AlphaFoldDB" id="A0AAD7U179"/>
<dbReference type="PROSITE" id="PS00218">
    <property type="entry name" value="AMINO_ACID_PERMEASE_1"/>
    <property type="match status" value="1"/>
</dbReference>
<feature type="transmembrane region" description="Helical" evidence="11">
    <location>
        <begin position="409"/>
        <end position="433"/>
    </location>
</feature>
<evidence type="ECO:0000256" key="5">
    <source>
        <dbReference type="ARBA" id="ARBA00022692"/>
    </source>
</evidence>
<dbReference type="PROSITE" id="PS50970">
    <property type="entry name" value="HCY"/>
    <property type="match status" value="1"/>
</dbReference>
<dbReference type="InterPro" id="IPR004841">
    <property type="entry name" value="AA-permease/SLC12A_dom"/>
</dbReference>
<evidence type="ECO:0000313" key="14">
    <source>
        <dbReference type="Proteomes" id="UP001215151"/>
    </source>
</evidence>
<dbReference type="GO" id="GO:0032259">
    <property type="term" value="P:methylation"/>
    <property type="evidence" value="ECO:0007669"/>
    <property type="project" value="UniProtKB-KW"/>
</dbReference>
<feature type="binding site" evidence="9">
    <location>
        <position position="962"/>
    </location>
    <ligand>
        <name>Zn(2+)</name>
        <dbReference type="ChEBI" id="CHEBI:29105"/>
    </ligand>
</feature>
<keyword evidence="9" id="KW-0862">Zinc</keyword>
<feature type="transmembrane region" description="Helical" evidence="11">
    <location>
        <begin position="244"/>
        <end position="265"/>
    </location>
</feature>
<keyword evidence="2" id="KW-0813">Transport</keyword>
<feature type="compositionally biased region" description="Polar residues" evidence="10">
    <location>
        <begin position="1"/>
        <end position="10"/>
    </location>
</feature>
<keyword evidence="6" id="KW-0029">Amino-acid transport</keyword>
<evidence type="ECO:0000256" key="6">
    <source>
        <dbReference type="ARBA" id="ARBA00022970"/>
    </source>
</evidence>
<dbReference type="FunFam" id="1.20.1740.10:FF:000006">
    <property type="entry name" value="General amino acid permease"/>
    <property type="match status" value="1"/>
</dbReference>
<evidence type="ECO:0000256" key="1">
    <source>
        <dbReference type="ARBA" id="ARBA00004141"/>
    </source>
</evidence>
<feature type="domain" description="Hcy-binding" evidence="12">
    <location>
        <begin position="587"/>
        <end position="977"/>
    </location>
</feature>
<feature type="transmembrane region" description="Helical" evidence="11">
    <location>
        <begin position="189"/>
        <end position="209"/>
    </location>
</feature>
<feature type="transmembrane region" description="Helical" evidence="11">
    <location>
        <begin position="285"/>
        <end position="304"/>
    </location>
</feature>
<dbReference type="GO" id="GO:0015171">
    <property type="term" value="F:amino acid transmembrane transporter activity"/>
    <property type="evidence" value="ECO:0007669"/>
    <property type="project" value="TreeGrafter"/>
</dbReference>
<dbReference type="PANTHER" id="PTHR43341:SF20">
    <property type="entry name" value="AAT FAMILY AMINO ACID TRANSPORTER"/>
    <property type="match status" value="1"/>
</dbReference>
<evidence type="ECO:0000256" key="10">
    <source>
        <dbReference type="SAM" id="MobiDB-lite"/>
    </source>
</evidence>
<dbReference type="Gene3D" id="1.20.1740.10">
    <property type="entry name" value="Amino acid/polyamine transporter I"/>
    <property type="match status" value="1"/>
</dbReference>
<dbReference type="EMBL" id="JAPEVG010000047">
    <property type="protein sequence ID" value="KAJ8489550.1"/>
    <property type="molecule type" value="Genomic_DNA"/>
</dbReference>
<keyword evidence="4 9" id="KW-0808">Transferase</keyword>
<evidence type="ECO:0000256" key="9">
    <source>
        <dbReference type="PROSITE-ProRule" id="PRU00333"/>
    </source>
</evidence>
<feature type="transmembrane region" description="Helical" evidence="11">
    <location>
        <begin position="163"/>
        <end position="182"/>
    </location>
</feature>
<keyword evidence="14" id="KW-1185">Reference proteome</keyword>
<keyword evidence="8 11" id="KW-0472">Membrane</keyword>
<dbReference type="SUPFAM" id="SSF82282">
    <property type="entry name" value="Homocysteine S-methyltransferase"/>
    <property type="match status" value="1"/>
</dbReference>
<evidence type="ECO:0000256" key="11">
    <source>
        <dbReference type="SAM" id="Phobius"/>
    </source>
</evidence>
<gene>
    <name evidence="13" type="ORF">ONZ51_g2857</name>
</gene>
<sequence>MTITLGSASMGSDPEKQERHASVSKTSVSSGLEAEVEVRDVKPTLKRQMKDRHIAMISIGGVIGTGIFLGTATALQKGGPVGMLLGYLTIGSLCYTVMVSLGEMAAFLPIPGGHLTYAERFVDPAWSFAMGWLYCYNWTVILPAEISAASVVINYWNKTINDAAWITICLVVVIVINALGAGAYGEAEFIFCSIKVVTIVGLIILGIILDLGGGPNHDRIGFRYWKHPGPFVQYDRIEGAKGRFLGWSAVMAQAAFSFIGTEVVAIAGAEVRNPRRNIPKAIKRVYIRILLFYIGGVTIIGLLVPSSDKRLNIADGTAAASPFVIAISNAGIKVLPSIINAAILTSAWSAANSDLYSSSRALYGLALNGNAPSIFLKVTRHGLPWVSMLACASVGLLAYMGLQGGSGRVFSWFANMTAVAGLTSWFGIGVTYIRFHRGLKAQGIDRKTLPYHSPLQPFAGWYATIGCFIVILFSGWYVFLKGNWATDTFVTNYLPMALFPVLYVGAKLYYRTPLTPYEEMDFKTGLQEVLDASYDEPPPKNWAMRVWSWLCATIGRRISIDRDDYSGASKSGVHSGRLLSPTILNNMSELTLASKPQVLVLDGGLGTTLEDLFHKDISHALWSAKPIDEDPEVIIAAHLAFLRAGANVILTATYQCAYNTFERAGYSREEAERIMLKAVELATEARRRFLDETQQEQQHGETTTSPPPPPSDVKIALSLGPFGATLYPAQEFDGIYPPPYGPDLTNAESKTNAFDDTPEGRAQEQAAIDALTEFHYERLCIFAGNQAAWDAIDFIAFETVPLRREIYAIRRAMSRLEERNVGVPDASKLQMKPWWISNDYPDGRFPEVKQGEDHLTAAEVTKAVLYEDVGAAVWGIGINCTGLDFLPELVKEASEAAKKYLERHGRRPWLVLYPNRGDVYIPETQSWCKMGKEGSSWAKDLYAVVEEGLRSGAWEGCIAGGCCKTGPEEIAGLAKELDAWL</sequence>
<dbReference type="GO" id="GO:0016020">
    <property type="term" value="C:membrane"/>
    <property type="evidence" value="ECO:0007669"/>
    <property type="project" value="UniProtKB-SubCell"/>
</dbReference>
<dbReference type="PANTHER" id="PTHR43341">
    <property type="entry name" value="AMINO ACID PERMEASE"/>
    <property type="match status" value="1"/>
</dbReference>
<dbReference type="InterPro" id="IPR050524">
    <property type="entry name" value="APC_YAT"/>
</dbReference>
<evidence type="ECO:0000256" key="2">
    <source>
        <dbReference type="ARBA" id="ARBA00022448"/>
    </source>
</evidence>
<evidence type="ECO:0000256" key="3">
    <source>
        <dbReference type="ARBA" id="ARBA00022603"/>
    </source>
</evidence>
<reference evidence="13" key="1">
    <citation type="submission" date="2022-11" db="EMBL/GenBank/DDBJ databases">
        <title>Genome Sequence of Cubamyces cubensis.</title>
        <authorList>
            <person name="Buettner E."/>
        </authorList>
    </citation>
    <scope>NUCLEOTIDE SEQUENCE</scope>
    <source>
        <strain evidence="13">MPL-01</strain>
    </source>
</reference>
<feature type="region of interest" description="Disordered" evidence="10">
    <location>
        <begin position="1"/>
        <end position="28"/>
    </location>
</feature>
<dbReference type="Pfam" id="PF00324">
    <property type="entry name" value="AA_permease"/>
    <property type="match status" value="1"/>
</dbReference>
<keyword evidence="7 11" id="KW-1133">Transmembrane helix</keyword>
<feature type="transmembrane region" description="Helical" evidence="11">
    <location>
        <begin position="382"/>
        <end position="402"/>
    </location>
</feature>
<dbReference type="Gene3D" id="3.20.20.330">
    <property type="entry name" value="Homocysteine-binding-like domain"/>
    <property type="match status" value="1"/>
</dbReference>
<evidence type="ECO:0000259" key="12">
    <source>
        <dbReference type="PROSITE" id="PS50970"/>
    </source>
</evidence>
<evidence type="ECO:0000256" key="8">
    <source>
        <dbReference type="ARBA" id="ARBA00023136"/>
    </source>
</evidence>